<organism evidence="2 3">
    <name type="scientific">Steinernema glaseri</name>
    <dbReference type="NCBI Taxonomy" id="37863"/>
    <lineage>
        <taxon>Eukaryota</taxon>
        <taxon>Metazoa</taxon>
        <taxon>Ecdysozoa</taxon>
        <taxon>Nematoda</taxon>
        <taxon>Chromadorea</taxon>
        <taxon>Rhabditida</taxon>
        <taxon>Tylenchina</taxon>
        <taxon>Panagrolaimomorpha</taxon>
        <taxon>Strongyloidoidea</taxon>
        <taxon>Steinernematidae</taxon>
        <taxon>Steinernema</taxon>
    </lineage>
</organism>
<proteinExistence type="predicted"/>
<feature type="transmembrane region" description="Helical" evidence="1">
    <location>
        <begin position="114"/>
        <end position="132"/>
    </location>
</feature>
<evidence type="ECO:0000313" key="3">
    <source>
        <dbReference type="WBParaSite" id="L893_g3591.t1"/>
    </source>
</evidence>
<dbReference type="Proteomes" id="UP000095287">
    <property type="component" value="Unplaced"/>
</dbReference>
<evidence type="ECO:0000313" key="2">
    <source>
        <dbReference type="Proteomes" id="UP000095287"/>
    </source>
</evidence>
<name>A0A1I8AAX8_9BILA</name>
<sequence>MCVFRMYSTTNYSSSSIKTTTTRELNSTNSDLTDRQKVEAASCKLHGDLICLSQPLPELSFESFRSCNRSTPSRRLPSSFPQWKRSTHIHIFQILDNFCPLLSSDDHHYCKQQVLGISMLIALLALLYIDILRRRYMREPEPEPEQARTEHEERVIQESVVVFGPYEEPQVIDGAGDSFHLDRARYLLRAARYESSDSAELRRRFNGPYFNGDL</sequence>
<dbReference type="WBParaSite" id="L893_g3591.t1">
    <property type="protein sequence ID" value="L893_g3591.t1"/>
    <property type="gene ID" value="L893_g3591"/>
</dbReference>
<protein>
    <submittedName>
        <fullName evidence="3">Uncharacterized protein</fullName>
    </submittedName>
</protein>
<keyword evidence="1" id="KW-0812">Transmembrane</keyword>
<keyword evidence="1" id="KW-1133">Transmembrane helix</keyword>
<dbReference type="AlphaFoldDB" id="A0A1I8AAX8"/>
<evidence type="ECO:0000256" key="1">
    <source>
        <dbReference type="SAM" id="Phobius"/>
    </source>
</evidence>
<accession>A0A1I8AAX8</accession>
<keyword evidence="2" id="KW-1185">Reference proteome</keyword>
<reference evidence="3" key="1">
    <citation type="submission" date="2016-11" db="UniProtKB">
        <authorList>
            <consortium name="WormBaseParasite"/>
        </authorList>
    </citation>
    <scope>IDENTIFICATION</scope>
</reference>
<keyword evidence="1" id="KW-0472">Membrane</keyword>